<name>A0ACA9JWL3_9GLOM</name>
<evidence type="ECO:0000313" key="1">
    <source>
        <dbReference type="EMBL" id="CAG8440088.1"/>
    </source>
</evidence>
<dbReference type="Proteomes" id="UP000789525">
    <property type="component" value="Unassembled WGS sequence"/>
</dbReference>
<gene>
    <name evidence="1" type="ORF">ACOLOM_LOCUS167</name>
</gene>
<sequence>MQTTQFYIQYIELHLKKACREKIQDTQQNIPISARIDNSDVKIFVKEEK</sequence>
<comment type="caution">
    <text evidence="1">The sequence shown here is derived from an EMBL/GenBank/DDBJ whole genome shotgun (WGS) entry which is preliminary data.</text>
</comment>
<proteinExistence type="predicted"/>
<keyword evidence="2" id="KW-1185">Reference proteome</keyword>
<protein>
    <submittedName>
        <fullName evidence="1">17561_t:CDS:1</fullName>
    </submittedName>
</protein>
<reference evidence="1" key="1">
    <citation type="submission" date="2021-06" db="EMBL/GenBank/DDBJ databases">
        <authorList>
            <person name="Kallberg Y."/>
            <person name="Tangrot J."/>
            <person name="Rosling A."/>
        </authorList>
    </citation>
    <scope>NUCLEOTIDE SEQUENCE</scope>
    <source>
        <strain evidence="1">CL356</strain>
    </source>
</reference>
<evidence type="ECO:0000313" key="2">
    <source>
        <dbReference type="Proteomes" id="UP000789525"/>
    </source>
</evidence>
<organism evidence="1 2">
    <name type="scientific">Acaulospora colombiana</name>
    <dbReference type="NCBI Taxonomy" id="27376"/>
    <lineage>
        <taxon>Eukaryota</taxon>
        <taxon>Fungi</taxon>
        <taxon>Fungi incertae sedis</taxon>
        <taxon>Mucoromycota</taxon>
        <taxon>Glomeromycotina</taxon>
        <taxon>Glomeromycetes</taxon>
        <taxon>Diversisporales</taxon>
        <taxon>Acaulosporaceae</taxon>
        <taxon>Acaulospora</taxon>
    </lineage>
</organism>
<accession>A0ACA9JWL3</accession>
<dbReference type="EMBL" id="CAJVPT010000176">
    <property type="protein sequence ID" value="CAG8440088.1"/>
    <property type="molecule type" value="Genomic_DNA"/>
</dbReference>